<dbReference type="EMBL" id="SYUW01000059">
    <property type="protein sequence ID" value="TKF22866.1"/>
    <property type="molecule type" value="Genomic_DNA"/>
</dbReference>
<dbReference type="Proteomes" id="UP000305234">
    <property type="component" value="Unassembled WGS sequence"/>
</dbReference>
<evidence type="ECO:0000313" key="3">
    <source>
        <dbReference type="Proteomes" id="UP000305234"/>
    </source>
</evidence>
<accession>A0A4U1YR48</accession>
<sequence length="145" mass="16443">MVDFTKNTNNTSDTQQVQEQKQQQCFTRSDVATTRRAVQDLKGQSEKLKSSLSQSLSTADNTSMDEFQAIWSKREKLNQVNIQVKELEQSINEIMPSLSKTKLSDEEKNEITGLYNSKLYNQTQLADQYGVSQPTIGDVIKKSKS</sequence>
<comment type="caution">
    <text evidence="2">The sequence shown here is derived from an EMBL/GenBank/DDBJ whole genome shotgun (WGS) entry which is preliminary data.</text>
</comment>
<protein>
    <submittedName>
        <fullName evidence="2">Uncharacterized protein</fullName>
    </submittedName>
</protein>
<proteinExistence type="predicted"/>
<evidence type="ECO:0000313" key="2">
    <source>
        <dbReference type="EMBL" id="TKF22866.1"/>
    </source>
</evidence>
<organism evidence="2 3">
    <name type="scientific">Vibrio kanaloae</name>
    <dbReference type="NCBI Taxonomy" id="170673"/>
    <lineage>
        <taxon>Bacteria</taxon>
        <taxon>Pseudomonadati</taxon>
        <taxon>Pseudomonadota</taxon>
        <taxon>Gammaproteobacteria</taxon>
        <taxon>Vibrionales</taxon>
        <taxon>Vibrionaceae</taxon>
        <taxon>Vibrio</taxon>
    </lineage>
</organism>
<feature type="compositionally biased region" description="Polar residues" evidence="1">
    <location>
        <begin position="1"/>
        <end position="14"/>
    </location>
</feature>
<reference evidence="2 3" key="1">
    <citation type="submission" date="2019-04" db="EMBL/GenBank/DDBJ databases">
        <title>A reverse ecology approach based on a biological definition of microbial populations.</title>
        <authorList>
            <person name="Arevalo P."/>
            <person name="Vaninsberghe D."/>
            <person name="Elsherbini J."/>
            <person name="Gore J."/>
            <person name="Polz M."/>
        </authorList>
    </citation>
    <scope>NUCLEOTIDE SEQUENCE [LARGE SCALE GENOMIC DNA]</scope>
    <source>
        <strain evidence="2 3">10N.261.46.E4</strain>
    </source>
</reference>
<feature type="compositionally biased region" description="Low complexity" evidence="1">
    <location>
        <begin position="15"/>
        <end position="24"/>
    </location>
</feature>
<gene>
    <name evidence="2" type="ORF">FCV52_19160</name>
</gene>
<dbReference type="Gene3D" id="1.10.10.60">
    <property type="entry name" value="Homeodomain-like"/>
    <property type="match status" value="1"/>
</dbReference>
<name>A0A4U1YR48_9VIBR</name>
<dbReference type="AlphaFoldDB" id="A0A4U1YR48"/>
<evidence type="ECO:0000256" key="1">
    <source>
        <dbReference type="SAM" id="MobiDB-lite"/>
    </source>
</evidence>
<feature type="region of interest" description="Disordered" evidence="1">
    <location>
        <begin position="1"/>
        <end position="29"/>
    </location>
</feature>